<evidence type="ECO:0000313" key="3">
    <source>
        <dbReference type="Proteomes" id="UP000469949"/>
    </source>
</evidence>
<organism evidence="2 3">
    <name type="scientific">Methylorubrum populi</name>
    <dbReference type="NCBI Taxonomy" id="223967"/>
    <lineage>
        <taxon>Bacteria</taxon>
        <taxon>Pseudomonadati</taxon>
        <taxon>Pseudomonadota</taxon>
        <taxon>Alphaproteobacteria</taxon>
        <taxon>Hyphomicrobiales</taxon>
        <taxon>Methylobacteriaceae</taxon>
        <taxon>Methylorubrum</taxon>
    </lineage>
</organism>
<evidence type="ECO:0000313" key="2">
    <source>
        <dbReference type="EMBL" id="KAB7783208.1"/>
    </source>
</evidence>
<proteinExistence type="predicted"/>
<accession>A0A833MZ55</accession>
<dbReference type="AlphaFoldDB" id="A0A833MZ55"/>
<protein>
    <submittedName>
        <fullName evidence="2">Uncharacterized protein</fullName>
    </submittedName>
</protein>
<dbReference type="Proteomes" id="UP000469949">
    <property type="component" value="Unassembled WGS sequence"/>
</dbReference>
<sequence length="66" mass="7379">MDRARHCCFEEDEARGGAKAVYHDRAASASFAPRRDGPARKRFPTAPEARPRPCRANPVANRQVTE</sequence>
<dbReference type="EMBL" id="WEKV01000018">
    <property type="protein sequence ID" value="KAB7783208.1"/>
    <property type="molecule type" value="Genomic_DNA"/>
</dbReference>
<comment type="caution">
    <text evidence="2">The sequence shown here is derived from an EMBL/GenBank/DDBJ whole genome shotgun (WGS) entry which is preliminary data.</text>
</comment>
<feature type="region of interest" description="Disordered" evidence="1">
    <location>
        <begin position="27"/>
        <end position="66"/>
    </location>
</feature>
<gene>
    <name evidence="2" type="ORF">F8B43_4502</name>
</gene>
<evidence type="ECO:0000256" key="1">
    <source>
        <dbReference type="SAM" id="MobiDB-lite"/>
    </source>
</evidence>
<reference evidence="2 3" key="1">
    <citation type="submission" date="2019-10" db="EMBL/GenBank/DDBJ databases">
        <title>Draft Genome Sequence of the Caffeine Degrading Methylotroph Methylorubrum populi PINKEL.</title>
        <authorList>
            <person name="Dawson S.C."/>
            <person name="Zhang X."/>
            <person name="Wright M.E."/>
            <person name="Sharma G."/>
            <person name="Langner J.T."/>
            <person name="Ditty J.L."/>
            <person name="Subuyuj G.A."/>
        </authorList>
    </citation>
    <scope>NUCLEOTIDE SEQUENCE [LARGE SCALE GENOMIC DNA]</scope>
    <source>
        <strain evidence="2 3">Pinkel</strain>
    </source>
</reference>
<name>A0A833MZ55_9HYPH</name>